<evidence type="ECO:0000256" key="8">
    <source>
        <dbReference type="PROSITE-ProRule" id="PRU00176"/>
    </source>
</evidence>
<feature type="region of interest" description="Disordered" evidence="9">
    <location>
        <begin position="795"/>
        <end position="814"/>
    </location>
</feature>
<name>A0AAW1RLF6_9CHLO</name>
<dbReference type="InterPro" id="IPR040366">
    <property type="entry name" value="Nab2/ZC3H14"/>
</dbReference>
<dbReference type="GO" id="GO:0008270">
    <property type="term" value="F:zinc ion binding"/>
    <property type="evidence" value="ECO:0007669"/>
    <property type="project" value="UniProtKB-KW"/>
</dbReference>
<feature type="compositionally biased region" description="Low complexity" evidence="9">
    <location>
        <begin position="122"/>
        <end position="159"/>
    </location>
</feature>
<dbReference type="Pfam" id="PF00076">
    <property type="entry name" value="RRM_1"/>
    <property type="match status" value="1"/>
</dbReference>
<keyword evidence="8" id="KW-0694">RNA-binding</keyword>
<keyword evidence="6" id="KW-0862">Zinc</keyword>
<keyword evidence="3" id="KW-0479">Metal-binding</keyword>
<evidence type="ECO:0000313" key="11">
    <source>
        <dbReference type="EMBL" id="KAK9834433.1"/>
    </source>
</evidence>
<comment type="subcellular location">
    <subcellularLocation>
        <location evidence="1">Nucleus</location>
    </subcellularLocation>
</comment>
<evidence type="ECO:0000256" key="4">
    <source>
        <dbReference type="ARBA" id="ARBA00022737"/>
    </source>
</evidence>
<dbReference type="InterPro" id="IPR000504">
    <property type="entry name" value="RRM_dom"/>
</dbReference>
<dbReference type="GO" id="GO:0005737">
    <property type="term" value="C:cytoplasm"/>
    <property type="evidence" value="ECO:0007669"/>
    <property type="project" value="TreeGrafter"/>
</dbReference>
<evidence type="ECO:0000256" key="7">
    <source>
        <dbReference type="ARBA" id="ARBA00023242"/>
    </source>
</evidence>
<feature type="compositionally biased region" description="Basic and acidic residues" evidence="9">
    <location>
        <begin position="331"/>
        <end position="349"/>
    </location>
</feature>
<protein>
    <recommendedName>
        <fullName evidence="10">RRM domain-containing protein</fullName>
    </recommendedName>
</protein>
<feature type="region of interest" description="Disordered" evidence="9">
    <location>
        <begin position="709"/>
        <end position="774"/>
    </location>
</feature>
<dbReference type="PANTHER" id="PTHR14738:SF29">
    <property type="entry name" value="ZINC FINGER CCCH DOMAIN-CONTAINING PROTEIN 14"/>
    <property type="match status" value="1"/>
</dbReference>
<dbReference type="GO" id="GO:0005634">
    <property type="term" value="C:nucleus"/>
    <property type="evidence" value="ECO:0007669"/>
    <property type="project" value="UniProtKB-SubCell"/>
</dbReference>
<proteinExistence type="inferred from homology"/>
<dbReference type="AlphaFoldDB" id="A0AAW1RLF6"/>
<feature type="region of interest" description="Disordered" evidence="9">
    <location>
        <begin position="107"/>
        <end position="416"/>
    </location>
</feature>
<feature type="compositionally biased region" description="Pro residues" evidence="9">
    <location>
        <begin position="718"/>
        <end position="727"/>
    </location>
</feature>
<feature type="compositionally biased region" description="Polar residues" evidence="9">
    <location>
        <begin position="167"/>
        <end position="180"/>
    </location>
</feature>
<reference evidence="11 12" key="1">
    <citation type="journal article" date="2024" name="Nat. Commun.">
        <title>Phylogenomics reveals the evolutionary origins of lichenization in chlorophyte algae.</title>
        <authorList>
            <person name="Puginier C."/>
            <person name="Libourel C."/>
            <person name="Otte J."/>
            <person name="Skaloud P."/>
            <person name="Haon M."/>
            <person name="Grisel S."/>
            <person name="Petersen M."/>
            <person name="Berrin J.G."/>
            <person name="Delaux P.M."/>
            <person name="Dal Grande F."/>
            <person name="Keller J."/>
        </authorList>
    </citation>
    <scope>NUCLEOTIDE SEQUENCE [LARGE SCALE GENOMIC DNA]</scope>
    <source>
        <strain evidence="11 12">SAG 2145</strain>
    </source>
</reference>
<feature type="compositionally biased region" description="Basic and acidic residues" evidence="9">
    <location>
        <begin position="191"/>
        <end position="245"/>
    </location>
</feature>
<evidence type="ECO:0000256" key="9">
    <source>
        <dbReference type="SAM" id="MobiDB-lite"/>
    </source>
</evidence>
<accession>A0AAW1RLF6</accession>
<keyword evidence="4" id="KW-0677">Repeat</keyword>
<dbReference type="InterPro" id="IPR012677">
    <property type="entry name" value="Nucleotide-bd_a/b_plait_sf"/>
</dbReference>
<keyword evidence="7" id="KW-0539">Nucleus</keyword>
<feature type="compositionally biased region" description="Polar residues" evidence="9">
    <location>
        <begin position="761"/>
        <end position="771"/>
    </location>
</feature>
<dbReference type="EMBL" id="JALJOS010000009">
    <property type="protein sequence ID" value="KAK9834433.1"/>
    <property type="molecule type" value="Genomic_DNA"/>
</dbReference>
<evidence type="ECO:0000256" key="3">
    <source>
        <dbReference type="ARBA" id="ARBA00022723"/>
    </source>
</evidence>
<dbReference type="SMART" id="SM00360">
    <property type="entry name" value="RRM"/>
    <property type="match status" value="1"/>
</dbReference>
<gene>
    <name evidence="11" type="ORF">WJX74_001702</name>
</gene>
<dbReference type="SUPFAM" id="SSF54928">
    <property type="entry name" value="RNA-binding domain, RBD"/>
    <property type="match status" value="1"/>
</dbReference>
<feature type="region of interest" description="Disordered" evidence="9">
    <location>
        <begin position="594"/>
        <end position="620"/>
    </location>
</feature>
<dbReference type="Proteomes" id="UP001438707">
    <property type="component" value="Unassembled WGS sequence"/>
</dbReference>
<evidence type="ECO:0000256" key="2">
    <source>
        <dbReference type="ARBA" id="ARBA00008423"/>
    </source>
</evidence>
<feature type="region of interest" description="Disordered" evidence="9">
    <location>
        <begin position="430"/>
        <end position="530"/>
    </location>
</feature>
<feature type="region of interest" description="Disordered" evidence="9">
    <location>
        <begin position="555"/>
        <end position="575"/>
    </location>
</feature>
<evidence type="ECO:0000313" key="12">
    <source>
        <dbReference type="Proteomes" id="UP001438707"/>
    </source>
</evidence>
<feature type="compositionally biased region" description="Low complexity" evidence="9">
    <location>
        <begin position="597"/>
        <end position="614"/>
    </location>
</feature>
<feature type="compositionally biased region" description="Low complexity" evidence="9">
    <location>
        <begin position="395"/>
        <end position="409"/>
    </location>
</feature>
<feature type="compositionally biased region" description="Basic and acidic residues" evidence="9">
    <location>
        <begin position="260"/>
        <end position="313"/>
    </location>
</feature>
<dbReference type="PROSITE" id="PS50102">
    <property type="entry name" value="RRM"/>
    <property type="match status" value="1"/>
</dbReference>
<evidence type="ECO:0000256" key="6">
    <source>
        <dbReference type="ARBA" id="ARBA00022833"/>
    </source>
</evidence>
<evidence type="ECO:0000256" key="5">
    <source>
        <dbReference type="ARBA" id="ARBA00022771"/>
    </source>
</evidence>
<evidence type="ECO:0000259" key="10">
    <source>
        <dbReference type="PROSITE" id="PS50102"/>
    </source>
</evidence>
<dbReference type="GO" id="GO:0008143">
    <property type="term" value="F:poly(A) binding"/>
    <property type="evidence" value="ECO:0007669"/>
    <property type="project" value="InterPro"/>
</dbReference>
<evidence type="ECO:0000256" key="1">
    <source>
        <dbReference type="ARBA" id="ARBA00004123"/>
    </source>
</evidence>
<keyword evidence="12" id="KW-1185">Reference proteome</keyword>
<feature type="compositionally biased region" description="Basic and acidic residues" evidence="9">
    <location>
        <begin position="356"/>
        <end position="365"/>
    </location>
</feature>
<feature type="compositionally biased region" description="Polar residues" evidence="9">
    <location>
        <begin position="462"/>
        <end position="471"/>
    </location>
</feature>
<dbReference type="PANTHER" id="PTHR14738">
    <property type="entry name" value="ZINC FINGER CCCH DOMAIN-CONTAINING PROTEIN 14"/>
    <property type="match status" value="1"/>
</dbReference>
<organism evidence="11 12">
    <name type="scientific">Apatococcus lobatus</name>
    <dbReference type="NCBI Taxonomy" id="904363"/>
    <lineage>
        <taxon>Eukaryota</taxon>
        <taxon>Viridiplantae</taxon>
        <taxon>Chlorophyta</taxon>
        <taxon>core chlorophytes</taxon>
        <taxon>Trebouxiophyceae</taxon>
        <taxon>Chlorellales</taxon>
        <taxon>Chlorellaceae</taxon>
        <taxon>Apatococcus</taxon>
    </lineage>
</organism>
<dbReference type="InterPro" id="IPR035979">
    <property type="entry name" value="RBD_domain_sf"/>
</dbReference>
<feature type="domain" description="RRM" evidence="10">
    <location>
        <begin position="617"/>
        <end position="695"/>
    </location>
</feature>
<sequence length="814" mass="87556">MNAGEIDQYSEQGKLLQQVVMMKLREFLGPAYNDEVLPLYIVVMLAHGNPEQLVTENLEAFLGAEQAGVFAAWLFEHLQANKQSYVRPPASSQEKVASQPPLANVAAAAPAAAPAESRKPAGKAAAAASQPAPAAADGPSAAVGSHKPPTAAEPAAAAPNGRRRSSGDAQGHSSSPSKQQDGGHERKRSRSRDPPHRQASSRRYEDRGDYRRHDRGPGFREPEHRGSRYGDAEVPERHRRADEGRGYGSAARGGPAESSGRGRDDYRSERDHRRPSGDYFRDERRPRDQHRDDRYEPRDHRDSNPESRRDARPHVGRSISPGDREKRRRDSGRSAEVDRESRKVSRGDRSGSPGGSKREWDKDKAINPQTSRPWGEEDEGGAAPAPSVPNERVQPAMPAADGARPAASERASKRAGVDGLGRAIFASALRQAAPGAEAIVPRDLTASRPRPSVFSRLEPGGAQSNRRNGSVRNPPIPGARRIPITEHDPHGPRALLDDGPELAGDLPLNDYSPFSHPAAEPSRPQVRPAQPLRQEIVYDDDDLGDVLTEESEGLLHTRSLTPHKRHTQPDQGNPEELEAMKKRLRSMELAVSMLQKAPSGPSAAAATPQSSTPPHQRSISVQNVHPAATPAVLIAHFSGCGPIKRATVVKNQATGQPLGLAHVEFETQAAALGALSLSGSLLLQQSIIVMPKAAKKGPVKMPPATPFPPRPFRHSYPPTRPFSPRPPFVRGRGRNLTLNNTRGRGRANGVQNPRNLKYVRPQTQQPASTSLGELPAAKTLNGAIISGAVETVQDGAAGSQDAAKVEGVANGDAA</sequence>
<comment type="similarity">
    <text evidence="2">Belongs to the ZC3H14 family.</text>
</comment>
<dbReference type="GO" id="GO:0043488">
    <property type="term" value="P:regulation of mRNA stability"/>
    <property type="evidence" value="ECO:0007669"/>
    <property type="project" value="InterPro"/>
</dbReference>
<dbReference type="Gene3D" id="3.30.70.330">
    <property type="match status" value="1"/>
</dbReference>
<keyword evidence="5" id="KW-0863">Zinc-finger</keyword>
<comment type="caution">
    <text evidence="11">The sequence shown here is derived from an EMBL/GenBank/DDBJ whole genome shotgun (WGS) entry which is preliminary data.</text>
</comment>